<dbReference type="InterPro" id="IPR050121">
    <property type="entry name" value="Cytochrome_P450_monoxygenase"/>
</dbReference>
<evidence type="ECO:0000256" key="8">
    <source>
        <dbReference type="ARBA" id="ARBA00023033"/>
    </source>
</evidence>
<dbReference type="SUPFAM" id="SSF48264">
    <property type="entry name" value="Cytochrome P450"/>
    <property type="match status" value="1"/>
</dbReference>
<dbReference type="PROSITE" id="PS00086">
    <property type="entry name" value="CYTOCHROME_P450"/>
    <property type="match status" value="1"/>
</dbReference>
<dbReference type="Pfam" id="PF00067">
    <property type="entry name" value="p450"/>
    <property type="match status" value="1"/>
</dbReference>
<evidence type="ECO:0000256" key="3">
    <source>
        <dbReference type="ARBA" id="ARBA00010617"/>
    </source>
</evidence>
<dbReference type="OrthoDB" id="1470350at2759"/>
<reference evidence="12 13" key="1">
    <citation type="journal article" date="2016" name="Mol. Biol. Evol.">
        <title>Comparative Genomics of Early-Diverging Mushroom-Forming Fungi Provides Insights into the Origins of Lignocellulose Decay Capabilities.</title>
        <authorList>
            <person name="Nagy L.G."/>
            <person name="Riley R."/>
            <person name="Tritt A."/>
            <person name="Adam C."/>
            <person name="Daum C."/>
            <person name="Floudas D."/>
            <person name="Sun H."/>
            <person name="Yadav J.S."/>
            <person name="Pangilinan J."/>
            <person name="Larsson K.H."/>
            <person name="Matsuura K."/>
            <person name="Barry K."/>
            <person name="Labutti K."/>
            <person name="Kuo R."/>
            <person name="Ohm R.A."/>
            <person name="Bhattacharya S.S."/>
            <person name="Shirouzu T."/>
            <person name="Yoshinaga Y."/>
            <person name="Martin F.M."/>
            <person name="Grigoriev I.V."/>
            <person name="Hibbett D.S."/>
        </authorList>
    </citation>
    <scope>NUCLEOTIDE SEQUENCE [LARGE SCALE GENOMIC DNA]</scope>
    <source>
        <strain evidence="12 13">L-15889</strain>
    </source>
</reference>
<feature type="chain" id="PRO_5007865706" evidence="11">
    <location>
        <begin position="30"/>
        <end position="543"/>
    </location>
</feature>
<keyword evidence="7 9" id="KW-0408">Iron</keyword>
<organism evidence="12 13">
    <name type="scientific">Daedalea quercina L-15889</name>
    <dbReference type="NCBI Taxonomy" id="1314783"/>
    <lineage>
        <taxon>Eukaryota</taxon>
        <taxon>Fungi</taxon>
        <taxon>Dikarya</taxon>
        <taxon>Basidiomycota</taxon>
        <taxon>Agaricomycotina</taxon>
        <taxon>Agaricomycetes</taxon>
        <taxon>Polyporales</taxon>
        <taxon>Fomitopsis</taxon>
    </lineage>
</organism>
<keyword evidence="13" id="KW-1185">Reference proteome</keyword>
<dbReference type="InterPro" id="IPR002403">
    <property type="entry name" value="Cyt_P450_E_grp-IV"/>
</dbReference>
<keyword evidence="11" id="KW-0732">Signal</keyword>
<sequence>MALTVSLFQSLALLAVTWLLWKLLQRALAKSPLDNIPGPSPESFIQGNYAQIYHRQGWDFHSRLWRDYGPVVKLHVSFGTPCLYIYDPATLHHILTEDQGAVEQSAFVTEFYRLILGPGLMSALGNQHRRQRKLLNPVFSLRNLREMLPVFYETARRLRDAMTMQVGSNAREVDILQWMNRGALELMGQAGLGYSFDPLLSAGSNDLAKAIKALFPAVSELGVLRQLTPWLVKLGPACFRRRVVEVLPSKNVKQVVEIVDTMEKTSQEIVETRKALLEKGDQALAGLDGAGKDVMTCLLRTNTEAAEGDRLRDEEVIAQIGTFVLPATDSTASITTQILHYLAERPEVQAAIRREIVEARNGGDIPFEELMKLPLLDGVVKETLRLNPVATVVSRQALKDIVAPLSSPLRGVDGRLMKEVVIPKGTLIFLGVRASNCNPALWGEDAMEWKPERWMVPLPSAVTDARIPGVYGSLLTFGGGARTCIGYKFAEMEIKTILSTLLESFQLTPTGKDIVWNLATVRFPTVGREGTKPELPLILTPIV</sequence>
<gene>
    <name evidence="12" type="ORF">DAEQUDRAFT_708330</name>
</gene>
<evidence type="ECO:0000256" key="1">
    <source>
        <dbReference type="ARBA" id="ARBA00001971"/>
    </source>
</evidence>
<evidence type="ECO:0000313" key="12">
    <source>
        <dbReference type="EMBL" id="KZT70661.1"/>
    </source>
</evidence>
<dbReference type="InterPro" id="IPR001128">
    <property type="entry name" value="Cyt_P450"/>
</dbReference>
<proteinExistence type="inferred from homology"/>
<accession>A0A165REV2</accession>
<keyword evidence="5 9" id="KW-0479">Metal-binding</keyword>
<keyword evidence="6 10" id="KW-0560">Oxidoreductase</keyword>
<dbReference type="EMBL" id="KV429050">
    <property type="protein sequence ID" value="KZT70661.1"/>
    <property type="molecule type" value="Genomic_DNA"/>
</dbReference>
<comment type="pathway">
    <text evidence="2">Secondary metabolite biosynthesis.</text>
</comment>
<evidence type="ECO:0000256" key="6">
    <source>
        <dbReference type="ARBA" id="ARBA00023002"/>
    </source>
</evidence>
<dbReference type="GO" id="GO:0005506">
    <property type="term" value="F:iron ion binding"/>
    <property type="evidence" value="ECO:0007669"/>
    <property type="project" value="InterPro"/>
</dbReference>
<evidence type="ECO:0000256" key="11">
    <source>
        <dbReference type="SAM" id="SignalP"/>
    </source>
</evidence>
<dbReference type="AlphaFoldDB" id="A0A165REV2"/>
<name>A0A165REV2_9APHY</name>
<dbReference type="InterPro" id="IPR017972">
    <property type="entry name" value="Cyt_P450_CS"/>
</dbReference>
<dbReference type="STRING" id="1314783.A0A165REV2"/>
<evidence type="ECO:0000256" key="2">
    <source>
        <dbReference type="ARBA" id="ARBA00005179"/>
    </source>
</evidence>
<dbReference type="PRINTS" id="PR00385">
    <property type="entry name" value="P450"/>
</dbReference>
<dbReference type="GO" id="GO:0020037">
    <property type="term" value="F:heme binding"/>
    <property type="evidence" value="ECO:0007669"/>
    <property type="project" value="InterPro"/>
</dbReference>
<dbReference type="GO" id="GO:0004497">
    <property type="term" value="F:monooxygenase activity"/>
    <property type="evidence" value="ECO:0007669"/>
    <property type="project" value="UniProtKB-KW"/>
</dbReference>
<dbReference type="PANTHER" id="PTHR24305:SF166">
    <property type="entry name" value="CYTOCHROME P450 12A4, MITOCHONDRIAL-RELATED"/>
    <property type="match status" value="1"/>
</dbReference>
<dbReference type="PRINTS" id="PR00465">
    <property type="entry name" value="EP450IV"/>
</dbReference>
<protein>
    <submittedName>
        <fullName evidence="12">Cytochrome P450</fullName>
    </submittedName>
</protein>
<feature type="binding site" description="axial binding residue" evidence="9">
    <location>
        <position position="484"/>
    </location>
    <ligand>
        <name>heme</name>
        <dbReference type="ChEBI" id="CHEBI:30413"/>
    </ligand>
    <ligandPart>
        <name>Fe</name>
        <dbReference type="ChEBI" id="CHEBI:18248"/>
    </ligandPart>
</feature>
<evidence type="ECO:0000256" key="7">
    <source>
        <dbReference type="ARBA" id="ARBA00023004"/>
    </source>
</evidence>
<evidence type="ECO:0000313" key="13">
    <source>
        <dbReference type="Proteomes" id="UP000076727"/>
    </source>
</evidence>
<dbReference type="GO" id="GO:0016705">
    <property type="term" value="F:oxidoreductase activity, acting on paired donors, with incorporation or reduction of molecular oxygen"/>
    <property type="evidence" value="ECO:0007669"/>
    <property type="project" value="InterPro"/>
</dbReference>
<dbReference type="PANTHER" id="PTHR24305">
    <property type="entry name" value="CYTOCHROME P450"/>
    <property type="match status" value="1"/>
</dbReference>
<comment type="similarity">
    <text evidence="3 10">Belongs to the cytochrome P450 family.</text>
</comment>
<dbReference type="Proteomes" id="UP000076727">
    <property type="component" value="Unassembled WGS sequence"/>
</dbReference>
<keyword evidence="8 10" id="KW-0503">Monooxygenase</keyword>
<evidence type="ECO:0000256" key="5">
    <source>
        <dbReference type="ARBA" id="ARBA00022723"/>
    </source>
</evidence>
<dbReference type="InterPro" id="IPR036396">
    <property type="entry name" value="Cyt_P450_sf"/>
</dbReference>
<feature type="signal peptide" evidence="11">
    <location>
        <begin position="1"/>
        <end position="29"/>
    </location>
</feature>
<dbReference type="Gene3D" id="1.10.630.10">
    <property type="entry name" value="Cytochrome P450"/>
    <property type="match status" value="1"/>
</dbReference>
<keyword evidence="4 9" id="KW-0349">Heme</keyword>
<evidence type="ECO:0000256" key="10">
    <source>
        <dbReference type="RuleBase" id="RU000461"/>
    </source>
</evidence>
<evidence type="ECO:0000256" key="9">
    <source>
        <dbReference type="PIRSR" id="PIRSR602403-1"/>
    </source>
</evidence>
<comment type="cofactor">
    <cofactor evidence="1 9">
        <name>heme</name>
        <dbReference type="ChEBI" id="CHEBI:30413"/>
    </cofactor>
</comment>
<evidence type="ECO:0000256" key="4">
    <source>
        <dbReference type="ARBA" id="ARBA00022617"/>
    </source>
</evidence>